<reference evidence="4" key="1">
    <citation type="journal article" date="2019" name="Int. J. Syst. Evol. Microbiol.">
        <title>The Global Catalogue of Microorganisms (GCM) 10K type strain sequencing project: providing services to taxonomists for standard genome sequencing and annotation.</title>
        <authorList>
            <consortium name="The Broad Institute Genomics Platform"/>
            <consortium name="The Broad Institute Genome Sequencing Center for Infectious Disease"/>
            <person name="Wu L."/>
            <person name="Ma J."/>
        </authorList>
    </citation>
    <scope>NUCLEOTIDE SEQUENCE [LARGE SCALE GENOMIC DNA]</scope>
    <source>
        <strain evidence="4">KCTC 42087</strain>
    </source>
</reference>
<feature type="region of interest" description="Disordered" evidence="1">
    <location>
        <begin position="1"/>
        <end position="30"/>
    </location>
</feature>
<gene>
    <name evidence="3" type="ORF">ACFPZN_14305</name>
</gene>
<dbReference type="SMART" id="SM00382">
    <property type="entry name" value="AAA"/>
    <property type="match status" value="1"/>
</dbReference>
<evidence type="ECO:0000313" key="4">
    <source>
        <dbReference type="Proteomes" id="UP001596074"/>
    </source>
</evidence>
<dbReference type="InterPro" id="IPR003593">
    <property type="entry name" value="AAA+_ATPase"/>
</dbReference>
<dbReference type="InterPro" id="IPR027417">
    <property type="entry name" value="P-loop_NTPase"/>
</dbReference>
<dbReference type="EMBL" id="JBHSON010000017">
    <property type="protein sequence ID" value="MFC5746794.1"/>
    <property type="molecule type" value="Genomic_DNA"/>
</dbReference>
<dbReference type="PANTHER" id="PTHR42759:SF5">
    <property type="entry name" value="METHANOL DEHYDROGENASE REGULATOR"/>
    <property type="match status" value="1"/>
</dbReference>
<dbReference type="Gene3D" id="1.10.8.80">
    <property type="entry name" value="Magnesium chelatase subunit I, C-Terminal domain"/>
    <property type="match status" value="1"/>
</dbReference>
<evidence type="ECO:0000313" key="3">
    <source>
        <dbReference type="EMBL" id="MFC5746794.1"/>
    </source>
</evidence>
<name>A0ABW0ZU11_9ACTN</name>
<protein>
    <submittedName>
        <fullName evidence="3">AAA family ATPase</fullName>
    </submittedName>
</protein>
<dbReference type="Proteomes" id="UP001596074">
    <property type="component" value="Unassembled WGS sequence"/>
</dbReference>
<proteinExistence type="predicted"/>
<sequence>MEAIPESNGHTRTAPHGRLAPAPRSLSVTPRERVPLTVDQVARLGERLRDGIGRAVRMPAEVLEVVLATVLAGGHLLVEDHPGVGKTQLARTLARTLDGRFARVQATVDLLPADIVGANVWRADRGEFEFRPGPVFANVVLVDEINRATPKTQSGLLEAMEERQVTVDGDSRPLPAPMIVIATQNPAAGYDGTYPLPPAQLDRFLSQVSLGYPTPEQEMDLLRAGPEPGTAAVTDPERLLAAQEGAAAVHAADPLLRYVVGLLAATREHPLAEVGASPRAGLLLLAAARARAALNGRAFVLPDDVQALAVPVLAHRLQPTAAAPSSAAREIVEDAVGQVRAR</sequence>
<dbReference type="PIRSF" id="PIRSF002849">
    <property type="entry name" value="AAA_ATPase_chaperone_MoxR_prd"/>
    <property type="match status" value="1"/>
</dbReference>
<dbReference type="CDD" id="cd00009">
    <property type="entry name" value="AAA"/>
    <property type="match status" value="1"/>
</dbReference>
<dbReference type="Gene3D" id="3.40.50.300">
    <property type="entry name" value="P-loop containing nucleotide triphosphate hydrolases"/>
    <property type="match status" value="1"/>
</dbReference>
<dbReference type="Pfam" id="PF07726">
    <property type="entry name" value="AAA_3"/>
    <property type="match status" value="1"/>
</dbReference>
<dbReference type="Pfam" id="PF17863">
    <property type="entry name" value="AAA_lid_2"/>
    <property type="match status" value="1"/>
</dbReference>
<dbReference type="PANTHER" id="PTHR42759">
    <property type="entry name" value="MOXR FAMILY PROTEIN"/>
    <property type="match status" value="1"/>
</dbReference>
<evidence type="ECO:0000259" key="2">
    <source>
        <dbReference type="SMART" id="SM00382"/>
    </source>
</evidence>
<comment type="caution">
    <text evidence="3">The sequence shown here is derived from an EMBL/GenBank/DDBJ whole genome shotgun (WGS) entry which is preliminary data.</text>
</comment>
<organism evidence="3 4">
    <name type="scientific">Actinomadura rugatobispora</name>
    <dbReference type="NCBI Taxonomy" id="1994"/>
    <lineage>
        <taxon>Bacteria</taxon>
        <taxon>Bacillati</taxon>
        <taxon>Actinomycetota</taxon>
        <taxon>Actinomycetes</taxon>
        <taxon>Streptosporangiales</taxon>
        <taxon>Thermomonosporaceae</taxon>
        <taxon>Actinomadura</taxon>
    </lineage>
</organism>
<dbReference type="InterPro" id="IPR041628">
    <property type="entry name" value="ChlI/MoxR_AAA_lid"/>
</dbReference>
<evidence type="ECO:0000256" key="1">
    <source>
        <dbReference type="SAM" id="MobiDB-lite"/>
    </source>
</evidence>
<feature type="domain" description="AAA+ ATPase" evidence="2">
    <location>
        <begin position="72"/>
        <end position="214"/>
    </location>
</feature>
<dbReference type="InterPro" id="IPR011703">
    <property type="entry name" value="ATPase_AAA-3"/>
</dbReference>
<dbReference type="SUPFAM" id="SSF52540">
    <property type="entry name" value="P-loop containing nucleoside triphosphate hydrolases"/>
    <property type="match status" value="1"/>
</dbReference>
<dbReference type="InterPro" id="IPR050764">
    <property type="entry name" value="CbbQ/NirQ/NorQ/GpvN"/>
</dbReference>
<keyword evidence="4" id="KW-1185">Reference proteome</keyword>
<dbReference type="RefSeq" id="WP_378282416.1">
    <property type="nucleotide sequence ID" value="NZ_JBHSON010000017.1"/>
</dbReference>
<accession>A0ABW0ZU11</accession>